<protein>
    <submittedName>
        <fullName evidence="2">Uncharacterized protein</fullName>
    </submittedName>
</protein>
<keyword evidence="1" id="KW-0812">Transmembrane</keyword>
<comment type="caution">
    <text evidence="2">The sequence shown here is derived from an EMBL/GenBank/DDBJ whole genome shotgun (WGS) entry which is preliminary data.</text>
</comment>
<sequence>MSSPKRRAVPEPPPSLWRSEVSWVTWALIAVSVPITVIAMLEAARDPHGDTVWGVLMYIPPGVVTAYAVIELLWAPGRQLAGAMFRMLAIPGAAAVVSTVTIAITYALPPVQEVLAETRDPDGWHYWLGAEEGNPWLLSFLAGYGLGVLVGLVAWVFVVLPVTAFRRPREFAETNMMSTRREDFERNRRAGIAISFLLILIFAIPSLIVGGAATADADDMVELFTNAGWVLQNPVENLGEIAWFIGLLLIPVAIWLVWYIYVTQRVDRAARAASGMPMGLRPPRDRD</sequence>
<accession>A0ABU0YWZ6</accession>
<feature type="transmembrane region" description="Helical" evidence="1">
    <location>
        <begin position="136"/>
        <end position="160"/>
    </location>
</feature>
<proteinExistence type="predicted"/>
<feature type="transmembrane region" description="Helical" evidence="1">
    <location>
        <begin position="87"/>
        <end position="108"/>
    </location>
</feature>
<dbReference type="RefSeq" id="WP_308866244.1">
    <property type="nucleotide sequence ID" value="NZ_JAVFWO010000001.1"/>
</dbReference>
<feature type="transmembrane region" description="Helical" evidence="1">
    <location>
        <begin position="190"/>
        <end position="213"/>
    </location>
</feature>
<feature type="transmembrane region" description="Helical" evidence="1">
    <location>
        <begin position="21"/>
        <end position="41"/>
    </location>
</feature>
<feature type="transmembrane region" description="Helical" evidence="1">
    <location>
        <begin position="241"/>
        <end position="261"/>
    </location>
</feature>
<evidence type="ECO:0000313" key="2">
    <source>
        <dbReference type="EMBL" id="MDQ7876842.1"/>
    </source>
</evidence>
<keyword evidence="3" id="KW-1185">Reference proteome</keyword>
<dbReference type="EMBL" id="JAVFWO010000001">
    <property type="protein sequence ID" value="MDQ7876842.1"/>
    <property type="molecule type" value="Genomic_DNA"/>
</dbReference>
<keyword evidence="1" id="KW-1133">Transmembrane helix</keyword>
<keyword evidence="1" id="KW-0472">Membrane</keyword>
<organism evidence="2 3">
    <name type="scientific">Microbacterium psychrotolerans</name>
    <dbReference type="NCBI Taxonomy" id="3068321"/>
    <lineage>
        <taxon>Bacteria</taxon>
        <taxon>Bacillati</taxon>
        <taxon>Actinomycetota</taxon>
        <taxon>Actinomycetes</taxon>
        <taxon>Micrococcales</taxon>
        <taxon>Microbacteriaceae</taxon>
        <taxon>Microbacterium</taxon>
    </lineage>
</organism>
<feature type="transmembrane region" description="Helical" evidence="1">
    <location>
        <begin position="53"/>
        <end position="75"/>
    </location>
</feature>
<dbReference type="Proteomes" id="UP001235133">
    <property type="component" value="Unassembled WGS sequence"/>
</dbReference>
<evidence type="ECO:0000256" key="1">
    <source>
        <dbReference type="SAM" id="Phobius"/>
    </source>
</evidence>
<reference evidence="2 3" key="1">
    <citation type="submission" date="2023-08" db="EMBL/GenBank/DDBJ databases">
        <title>Microbacterium psychrotolerans sp. nov., a psychrotolerant bacterium isolated from soil in Heilongjiang Province, China.</title>
        <authorList>
            <person name="An P."/>
            <person name="Zhao D."/>
            <person name="Xiang H."/>
        </authorList>
    </citation>
    <scope>NUCLEOTIDE SEQUENCE [LARGE SCALE GENOMIC DNA]</scope>
    <source>
        <strain evidence="2 3">QXD-8</strain>
    </source>
</reference>
<gene>
    <name evidence="2" type="ORF">Q9R08_02525</name>
</gene>
<evidence type="ECO:0000313" key="3">
    <source>
        <dbReference type="Proteomes" id="UP001235133"/>
    </source>
</evidence>
<name>A0ABU0YWZ6_9MICO</name>